<feature type="chain" id="PRO_5020385036" evidence="1">
    <location>
        <begin position="21"/>
        <end position="156"/>
    </location>
</feature>
<dbReference type="Gene3D" id="3.10.450.50">
    <property type="match status" value="1"/>
</dbReference>
<accession>A0A4Q5L7R9</accession>
<evidence type="ECO:0000259" key="2">
    <source>
        <dbReference type="Pfam" id="PF14534"/>
    </source>
</evidence>
<dbReference type="AlphaFoldDB" id="A0A4Q5L7R9"/>
<keyword evidence="1" id="KW-0732">Signal</keyword>
<organism evidence="3 4">
    <name type="scientific">Hymenobacter persicinus</name>
    <dbReference type="NCBI Taxonomy" id="2025506"/>
    <lineage>
        <taxon>Bacteria</taxon>
        <taxon>Pseudomonadati</taxon>
        <taxon>Bacteroidota</taxon>
        <taxon>Cytophagia</taxon>
        <taxon>Cytophagales</taxon>
        <taxon>Hymenobacteraceae</taxon>
        <taxon>Hymenobacter</taxon>
    </lineage>
</organism>
<dbReference type="RefSeq" id="WP_129922456.1">
    <property type="nucleotide sequence ID" value="NZ_SEWE01000048.1"/>
</dbReference>
<sequence length="156" mass="17550">MKKLPFLLVLLLALPVLTFAQSKKNLAAVKEVEALERQRFAAQVSKDYAYLDKVFADDLIYTHSNGKQNNKTEYVQSIKDGKSVYDKIDVEALNVRVYAGEKTAVVNGTITIYQPNKPDGSPNVAHLKYVVVQVKDPKKGWQVVLWQSQKQPEAKS</sequence>
<dbReference type="InterPro" id="IPR032710">
    <property type="entry name" value="NTF2-like_dom_sf"/>
</dbReference>
<name>A0A4Q5L7R9_9BACT</name>
<gene>
    <name evidence="3" type="ORF">EWM57_17555</name>
</gene>
<comment type="caution">
    <text evidence="3">The sequence shown here is derived from an EMBL/GenBank/DDBJ whole genome shotgun (WGS) entry which is preliminary data.</text>
</comment>
<dbReference type="InterPro" id="IPR027843">
    <property type="entry name" value="DUF4440"/>
</dbReference>
<proteinExistence type="predicted"/>
<dbReference type="Pfam" id="PF14534">
    <property type="entry name" value="DUF4440"/>
    <property type="match status" value="1"/>
</dbReference>
<evidence type="ECO:0000313" key="4">
    <source>
        <dbReference type="Proteomes" id="UP000294155"/>
    </source>
</evidence>
<evidence type="ECO:0000313" key="3">
    <source>
        <dbReference type="EMBL" id="RYU77227.1"/>
    </source>
</evidence>
<reference evidence="3 4" key="1">
    <citation type="submission" date="2019-02" db="EMBL/GenBank/DDBJ databases">
        <title>Bacterial novel species isolated from soil.</title>
        <authorList>
            <person name="Jung H.-Y."/>
        </authorList>
    </citation>
    <scope>NUCLEOTIDE SEQUENCE [LARGE SCALE GENOMIC DNA]</scope>
    <source>
        <strain evidence="3 4">1-3-3-3</strain>
    </source>
</reference>
<dbReference type="OrthoDB" id="1445948at2"/>
<dbReference type="EMBL" id="SEWE01000048">
    <property type="protein sequence ID" value="RYU77227.1"/>
    <property type="molecule type" value="Genomic_DNA"/>
</dbReference>
<feature type="signal peptide" evidence="1">
    <location>
        <begin position="1"/>
        <end position="20"/>
    </location>
</feature>
<dbReference type="Proteomes" id="UP000294155">
    <property type="component" value="Unassembled WGS sequence"/>
</dbReference>
<keyword evidence="4" id="KW-1185">Reference proteome</keyword>
<dbReference type="SUPFAM" id="SSF54427">
    <property type="entry name" value="NTF2-like"/>
    <property type="match status" value="1"/>
</dbReference>
<feature type="domain" description="DUF4440" evidence="2">
    <location>
        <begin position="32"/>
        <end position="143"/>
    </location>
</feature>
<evidence type="ECO:0000256" key="1">
    <source>
        <dbReference type="SAM" id="SignalP"/>
    </source>
</evidence>
<protein>
    <submittedName>
        <fullName evidence="3">Nuclear transport factor 2 family protein</fullName>
    </submittedName>
</protein>